<feature type="domain" description="C3H1-type" evidence="7">
    <location>
        <begin position="183"/>
        <end position="211"/>
    </location>
</feature>
<dbReference type="EMBL" id="MVGT01000438">
    <property type="protein sequence ID" value="OVA17597.1"/>
    <property type="molecule type" value="Genomic_DNA"/>
</dbReference>
<feature type="domain" description="C3H1-type" evidence="7">
    <location>
        <begin position="281"/>
        <end position="309"/>
    </location>
</feature>
<protein>
    <submittedName>
        <fullName evidence="8">Zinc finger protein</fullName>
    </submittedName>
</protein>
<feature type="zinc finger region" description="C3H1-type" evidence="5">
    <location>
        <begin position="427"/>
        <end position="455"/>
    </location>
</feature>
<evidence type="ECO:0000256" key="4">
    <source>
        <dbReference type="ARBA" id="ARBA00023125"/>
    </source>
</evidence>
<dbReference type="GO" id="GO:0003729">
    <property type="term" value="F:mRNA binding"/>
    <property type="evidence" value="ECO:0007669"/>
    <property type="project" value="TreeGrafter"/>
</dbReference>
<feature type="zinc finger region" description="C3H1-type" evidence="5">
    <location>
        <begin position="470"/>
        <end position="498"/>
    </location>
</feature>
<feature type="zinc finger region" description="C3H1-type" evidence="5">
    <location>
        <begin position="235"/>
        <end position="263"/>
    </location>
</feature>
<feature type="domain" description="C3H1-type" evidence="7">
    <location>
        <begin position="70"/>
        <end position="98"/>
    </location>
</feature>
<evidence type="ECO:0000256" key="3">
    <source>
        <dbReference type="ARBA" id="ARBA00022833"/>
    </source>
</evidence>
<feature type="domain" description="C3H1-type" evidence="7">
    <location>
        <begin position="470"/>
        <end position="498"/>
    </location>
</feature>
<dbReference type="PROSITE" id="PS50103">
    <property type="entry name" value="ZF_C3H1"/>
    <property type="match status" value="6"/>
</dbReference>
<feature type="zinc finger region" description="C3H1-type" evidence="5">
    <location>
        <begin position="183"/>
        <end position="211"/>
    </location>
</feature>
<dbReference type="PANTHER" id="PTHR12506">
    <property type="entry name" value="PROTEIN PHOSPHATASE RELATED"/>
    <property type="match status" value="1"/>
</dbReference>
<dbReference type="InterPro" id="IPR000571">
    <property type="entry name" value="Znf_CCCH"/>
</dbReference>
<dbReference type="InterPro" id="IPR036855">
    <property type="entry name" value="Znf_CCCH_sf"/>
</dbReference>
<evidence type="ECO:0000256" key="5">
    <source>
        <dbReference type="PROSITE-ProRule" id="PRU00723"/>
    </source>
</evidence>
<organism evidence="8 9">
    <name type="scientific">Macleaya cordata</name>
    <name type="common">Five-seeded plume-poppy</name>
    <name type="synonym">Bocconia cordata</name>
    <dbReference type="NCBI Taxonomy" id="56857"/>
    <lineage>
        <taxon>Eukaryota</taxon>
        <taxon>Viridiplantae</taxon>
        <taxon>Streptophyta</taxon>
        <taxon>Embryophyta</taxon>
        <taxon>Tracheophyta</taxon>
        <taxon>Spermatophyta</taxon>
        <taxon>Magnoliopsida</taxon>
        <taxon>Ranunculales</taxon>
        <taxon>Papaveraceae</taxon>
        <taxon>Papaveroideae</taxon>
        <taxon>Macleaya</taxon>
    </lineage>
</organism>
<feature type="zinc finger region" description="C3H1-type" evidence="5">
    <location>
        <begin position="70"/>
        <end position="98"/>
    </location>
</feature>
<dbReference type="FunCoup" id="A0A200R4F2">
    <property type="interactions" value="1439"/>
</dbReference>
<keyword evidence="3 5" id="KW-0862">Zinc</keyword>
<dbReference type="Gene3D" id="4.10.1000.10">
    <property type="entry name" value="Zinc finger, CCCH-type"/>
    <property type="match status" value="2"/>
</dbReference>
<feature type="compositionally biased region" description="Basic and acidic residues" evidence="6">
    <location>
        <begin position="157"/>
        <end position="167"/>
    </location>
</feature>
<feature type="region of interest" description="Disordered" evidence="6">
    <location>
        <begin position="209"/>
        <end position="234"/>
    </location>
</feature>
<dbReference type="AlphaFoldDB" id="A0A200R4F2"/>
<dbReference type="GO" id="GO:0008270">
    <property type="term" value="F:zinc ion binding"/>
    <property type="evidence" value="ECO:0007669"/>
    <property type="project" value="UniProtKB-KW"/>
</dbReference>
<feature type="domain" description="C3H1-type" evidence="7">
    <location>
        <begin position="235"/>
        <end position="263"/>
    </location>
</feature>
<dbReference type="PANTHER" id="PTHR12506:SF20">
    <property type="entry name" value="ZINC FINGER CCCH DOMAIN-CONTAINING PROTEIN 67"/>
    <property type="match status" value="1"/>
</dbReference>
<dbReference type="OrthoDB" id="411372at2759"/>
<dbReference type="GO" id="GO:0003677">
    <property type="term" value="F:DNA binding"/>
    <property type="evidence" value="ECO:0007669"/>
    <property type="project" value="UniProtKB-KW"/>
</dbReference>
<keyword evidence="9" id="KW-1185">Reference proteome</keyword>
<feature type="region of interest" description="Disordered" evidence="6">
    <location>
        <begin position="498"/>
        <end position="525"/>
    </location>
</feature>
<evidence type="ECO:0000256" key="6">
    <source>
        <dbReference type="SAM" id="MobiDB-lite"/>
    </source>
</evidence>
<dbReference type="STRING" id="56857.A0A200R4F2"/>
<evidence type="ECO:0000256" key="1">
    <source>
        <dbReference type="ARBA" id="ARBA00022723"/>
    </source>
</evidence>
<name>A0A200R4F2_MACCD</name>
<evidence type="ECO:0000313" key="8">
    <source>
        <dbReference type="EMBL" id="OVA17597.1"/>
    </source>
</evidence>
<dbReference type="Proteomes" id="UP000195402">
    <property type="component" value="Unassembled WGS sequence"/>
</dbReference>
<dbReference type="InterPro" id="IPR050974">
    <property type="entry name" value="Plant_ZF_CCCH"/>
</dbReference>
<dbReference type="InParanoid" id="A0A200R4F2"/>
<dbReference type="OMA" id="NASIWPD"/>
<proteinExistence type="predicted"/>
<evidence type="ECO:0000259" key="7">
    <source>
        <dbReference type="PROSITE" id="PS50103"/>
    </source>
</evidence>
<feature type="region of interest" description="Disordered" evidence="6">
    <location>
        <begin position="1"/>
        <end position="78"/>
    </location>
</feature>
<dbReference type="Gene3D" id="2.30.30.1190">
    <property type="match status" value="2"/>
</dbReference>
<feature type="region of interest" description="Disordered" evidence="6">
    <location>
        <begin position="96"/>
        <end position="122"/>
    </location>
</feature>
<dbReference type="SUPFAM" id="SSF90229">
    <property type="entry name" value="CCCH zinc finger"/>
    <property type="match status" value="6"/>
</dbReference>
<feature type="zinc finger region" description="C3H1-type" evidence="5">
    <location>
        <begin position="281"/>
        <end position="309"/>
    </location>
</feature>
<dbReference type="Pfam" id="PF00642">
    <property type="entry name" value="zf-CCCH"/>
    <property type="match status" value="6"/>
</dbReference>
<keyword evidence="1 5" id="KW-0479">Metal-binding</keyword>
<evidence type="ECO:0000313" key="9">
    <source>
        <dbReference type="Proteomes" id="UP000195402"/>
    </source>
</evidence>
<dbReference type="SMART" id="SM00356">
    <property type="entry name" value="ZnF_C3H1"/>
    <property type="match status" value="6"/>
</dbReference>
<keyword evidence="4" id="KW-0238">DNA-binding</keyword>
<keyword evidence="2 5" id="KW-0863">Zinc-finger</keyword>
<feature type="compositionally biased region" description="Basic and acidic residues" evidence="6">
    <location>
        <begin position="38"/>
        <end position="63"/>
    </location>
</feature>
<sequence>MGETEEEALVSKPKEELGLDSPSPSSHATDPPPSVETLDEKLKNLGLERKQNEKNDLDEERNVRPHHPLRPGEPDCSHYLRTGICRYGLNCRYNHPQRSKKQVRSSSDSPEPDDVSSSYNTQFDGHSILSNLNLVVKEKEREKEGYQERRWQNLVLEKKQNENSEDKTVDEEEKNRRFQHPLRPGEADCTHYIRTGTCRYGLNCRYNHPTRSKKPAHSSSDSPNPDEEEEGYEEGEGQVECKYYLRPGGCKYGAACRFQHLQEKTFVAPTLDLNFLGLPVRPGEMECPFYMRTGSCKFATNCRYHHPNPTDLGGLDPLSGYHNTGSVPLHSSGLSQPAIPSWPLQRNSNEMVPYLEASPSYAPLLSPPQGVHPNLEWNGYLPPLNPLYPPSANMGPPMGSVLGGSTKKADGFTHHQQQMPVDEYPERPGEKECEYFMKNGDCKFKSNCKFHHPKNRAPKCVLSPMGLPLRPDEVTCSYYSRYGICKFGPACKYDHPPNAGSSASGGARRMGGRGNVSEALIQQSV</sequence>
<evidence type="ECO:0000256" key="2">
    <source>
        <dbReference type="ARBA" id="ARBA00022771"/>
    </source>
</evidence>
<accession>A0A200R4F2</accession>
<gene>
    <name evidence="8" type="ORF">BVC80_1837g431</name>
</gene>
<reference evidence="8 9" key="1">
    <citation type="journal article" date="2017" name="Mol. Plant">
        <title>The Genome of Medicinal Plant Macleaya cordata Provides New Insights into Benzylisoquinoline Alkaloids Metabolism.</title>
        <authorList>
            <person name="Liu X."/>
            <person name="Liu Y."/>
            <person name="Huang P."/>
            <person name="Ma Y."/>
            <person name="Qing Z."/>
            <person name="Tang Q."/>
            <person name="Cao H."/>
            <person name="Cheng P."/>
            <person name="Zheng Y."/>
            <person name="Yuan Z."/>
            <person name="Zhou Y."/>
            <person name="Liu J."/>
            <person name="Tang Z."/>
            <person name="Zhuo Y."/>
            <person name="Zhang Y."/>
            <person name="Yu L."/>
            <person name="Huang J."/>
            <person name="Yang P."/>
            <person name="Peng Q."/>
            <person name="Zhang J."/>
            <person name="Jiang W."/>
            <person name="Zhang Z."/>
            <person name="Lin K."/>
            <person name="Ro D.K."/>
            <person name="Chen X."/>
            <person name="Xiong X."/>
            <person name="Shang Y."/>
            <person name="Huang S."/>
            <person name="Zeng J."/>
        </authorList>
    </citation>
    <scope>NUCLEOTIDE SEQUENCE [LARGE SCALE GENOMIC DNA]</scope>
    <source>
        <strain evidence="9">cv. BLH2017</strain>
        <tissue evidence="8">Root</tissue>
    </source>
</reference>
<comment type="caution">
    <text evidence="8">The sequence shown here is derived from an EMBL/GenBank/DDBJ whole genome shotgun (WGS) entry which is preliminary data.</text>
</comment>
<feature type="compositionally biased region" description="Acidic residues" evidence="6">
    <location>
        <begin position="224"/>
        <end position="234"/>
    </location>
</feature>
<feature type="region of interest" description="Disordered" evidence="6">
    <location>
        <begin position="157"/>
        <end position="186"/>
    </location>
</feature>
<feature type="domain" description="C3H1-type" evidence="7">
    <location>
        <begin position="427"/>
        <end position="455"/>
    </location>
</feature>